<reference evidence="1" key="1">
    <citation type="journal article" date="2021" name="New Phytol.">
        <title>Evolutionary innovations through gain and loss of genes in the ectomycorrhizal Boletales.</title>
        <authorList>
            <person name="Wu G."/>
            <person name="Miyauchi S."/>
            <person name="Morin E."/>
            <person name="Kuo A."/>
            <person name="Drula E."/>
            <person name="Varga T."/>
            <person name="Kohler A."/>
            <person name="Feng B."/>
            <person name="Cao Y."/>
            <person name="Lipzen A."/>
            <person name="Daum C."/>
            <person name="Hundley H."/>
            <person name="Pangilinan J."/>
            <person name="Johnson J."/>
            <person name="Barry K."/>
            <person name="LaButti K."/>
            <person name="Ng V."/>
            <person name="Ahrendt S."/>
            <person name="Min B."/>
            <person name="Choi I.G."/>
            <person name="Park H."/>
            <person name="Plett J.M."/>
            <person name="Magnuson J."/>
            <person name="Spatafora J.W."/>
            <person name="Nagy L.G."/>
            <person name="Henrissat B."/>
            <person name="Grigoriev I.V."/>
            <person name="Yang Z.L."/>
            <person name="Xu J."/>
            <person name="Martin F.M."/>
        </authorList>
    </citation>
    <scope>NUCLEOTIDE SEQUENCE</scope>
    <source>
        <strain evidence="1">KUC20120723A-06</strain>
    </source>
</reference>
<name>A0ACB8BHQ5_9AGAM</name>
<dbReference type="EMBL" id="MU266404">
    <property type="protein sequence ID" value="KAH7925365.1"/>
    <property type="molecule type" value="Genomic_DNA"/>
</dbReference>
<keyword evidence="2" id="KW-1185">Reference proteome</keyword>
<dbReference type="Proteomes" id="UP000790709">
    <property type="component" value="Unassembled WGS sequence"/>
</dbReference>
<evidence type="ECO:0000313" key="2">
    <source>
        <dbReference type="Proteomes" id="UP000790709"/>
    </source>
</evidence>
<protein>
    <submittedName>
        <fullName evidence="1">Cytochrome P450</fullName>
    </submittedName>
</protein>
<sequence>MSSFAETSTIALFCILGVTIISVVRKRGRNALPLLLPPGPPPLPVLGNALDVKPDEPWISYTEWGATYGDLIYSRVLNLDIIVINSEDVAKALLEKRSHNYSDRPFRSVNELVGLSFVSALLGYGDTWRMHRRILHQAFRPAASITYLPTQLRKARELLINLHGFPEDYEAHLQLFSASIIMSIVYGYTTAPRNDHLVNVVERAATVVTKVVSPERAALLASFPALKSIPSWFPGVSFQREVVECRKYTAEMVEAPFKYVQDRMASGTAVRSMVSEAVKQGGEVADPLRCEAIKGVSATAFLAGAETTTSALLNFVLAMVLNPQIQQRAQEEIDAIVGTDRLPTFDDRDSLPFVEAVIRETLRWHPVLPLGLAHATTNSDVFGGYIIPKGATVIANAWAMSRNEAKYPNASDFNPDRWLNADGNLIDEKPDFAFGFGRRFCVGRHLAEASLWSAITSMLSIFNFIKSEEFEPKWTYGAASRPVPFPCRIRPRSPGMTLETLTQMVQAETAA</sequence>
<gene>
    <name evidence="1" type="ORF">BV22DRAFT_1129114</name>
</gene>
<organism evidence="1 2">
    <name type="scientific">Leucogyrophana mollusca</name>
    <dbReference type="NCBI Taxonomy" id="85980"/>
    <lineage>
        <taxon>Eukaryota</taxon>
        <taxon>Fungi</taxon>
        <taxon>Dikarya</taxon>
        <taxon>Basidiomycota</taxon>
        <taxon>Agaricomycotina</taxon>
        <taxon>Agaricomycetes</taxon>
        <taxon>Agaricomycetidae</taxon>
        <taxon>Boletales</taxon>
        <taxon>Boletales incertae sedis</taxon>
        <taxon>Leucogyrophana</taxon>
    </lineage>
</organism>
<comment type="caution">
    <text evidence="1">The sequence shown here is derived from an EMBL/GenBank/DDBJ whole genome shotgun (WGS) entry which is preliminary data.</text>
</comment>
<evidence type="ECO:0000313" key="1">
    <source>
        <dbReference type="EMBL" id="KAH7925365.1"/>
    </source>
</evidence>
<accession>A0ACB8BHQ5</accession>
<proteinExistence type="predicted"/>